<feature type="region of interest" description="Disordered" evidence="6">
    <location>
        <begin position="173"/>
        <end position="195"/>
    </location>
</feature>
<keyword evidence="5 7" id="KW-0472">Membrane</keyword>
<evidence type="ECO:0000256" key="2">
    <source>
        <dbReference type="ARBA" id="ARBA00007524"/>
    </source>
</evidence>
<evidence type="ECO:0000256" key="6">
    <source>
        <dbReference type="SAM" id="MobiDB-lite"/>
    </source>
</evidence>
<organism evidence="8 9">
    <name type="scientific">Porphyra umbilicalis</name>
    <name type="common">Purple laver</name>
    <name type="synonym">Red alga</name>
    <dbReference type="NCBI Taxonomy" id="2786"/>
    <lineage>
        <taxon>Eukaryota</taxon>
        <taxon>Rhodophyta</taxon>
        <taxon>Bangiophyceae</taxon>
        <taxon>Bangiales</taxon>
        <taxon>Bangiaceae</taxon>
        <taxon>Porphyra</taxon>
    </lineage>
</organism>
<feature type="transmembrane region" description="Helical" evidence="7">
    <location>
        <begin position="6"/>
        <end position="29"/>
    </location>
</feature>
<dbReference type="AlphaFoldDB" id="A0A1X6NLQ0"/>
<keyword evidence="3 7" id="KW-0812">Transmembrane</keyword>
<keyword evidence="4 7" id="KW-1133">Transmembrane helix</keyword>
<evidence type="ECO:0008006" key="10">
    <source>
        <dbReference type="Google" id="ProtNLM"/>
    </source>
</evidence>
<feature type="transmembrane region" description="Helical" evidence="7">
    <location>
        <begin position="81"/>
        <end position="98"/>
    </location>
</feature>
<dbReference type="Proteomes" id="UP000218209">
    <property type="component" value="Unassembled WGS sequence"/>
</dbReference>
<dbReference type="InterPro" id="IPR038330">
    <property type="entry name" value="TspO/MBR-related_sf"/>
</dbReference>
<dbReference type="PANTHER" id="PTHR10057:SF0">
    <property type="entry name" value="TRANSLOCATOR PROTEIN"/>
    <property type="match status" value="1"/>
</dbReference>
<proteinExistence type="inferred from homology"/>
<evidence type="ECO:0000256" key="1">
    <source>
        <dbReference type="ARBA" id="ARBA00004141"/>
    </source>
</evidence>
<feature type="compositionally biased region" description="Basic residues" evidence="6">
    <location>
        <begin position="174"/>
        <end position="183"/>
    </location>
</feature>
<accession>A0A1X6NLQ0</accession>
<feature type="transmembrane region" description="Helical" evidence="7">
    <location>
        <begin position="105"/>
        <end position="125"/>
    </location>
</feature>
<keyword evidence="9" id="KW-1185">Reference proteome</keyword>
<evidence type="ECO:0000256" key="3">
    <source>
        <dbReference type="ARBA" id="ARBA00022692"/>
    </source>
</evidence>
<gene>
    <name evidence="8" type="ORF">BU14_1552s0003</name>
</gene>
<dbReference type="Gene3D" id="1.20.1260.100">
    <property type="entry name" value="TspO/MBR protein"/>
    <property type="match status" value="1"/>
</dbReference>
<dbReference type="OrthoDB" id="8841220at2759"/>
<dbReference type="Pfam" id="PF03073">
    <property type="entry name" value="TspO_MBR"/>
    <property type="match status" value="1"/>
</dbReference>
<dbReference type="FunFam" id="1.20.1260.100:FF:000001">
    <property type="entry name" value="translocator protein 2"/>
    <property type="match status" value="1"/>
</dbReference>
<feature type="transmembrane region" description="Helical" evidence="7">
    <location>
        <begin position="49"/>
        <end position="69"/>
    </location>
</feature>
<feature type="transmembrane region" description="Helical" evidence="7">
    <location>
        <begin position="131"/>
        <end position="149"/>
    </location>
</feature>
<evidence type="ECO:0000313" key="9">
    <source>
        <dbReference type="Proteomes" id="UP000218209"/>
    </source>
</evidence>
<sequence length="195" mass="21027">MVDIQSVLTLALSIAFPVLLGFAGARFTVGSVRDWYPSLRKPSWVPPNAAFPIAWTFLYASMGLASYRVAAVAGWLSRPLIAYYVQLAFNVAWSPLFFGAGWMDVALVVIVTMLVLVAAVVVPAFSAVDATAGALLVPYVAFMTFASTLNTRMLMLNPTEVCWPGMTRLLTGRKGVKGAKGGKRSLPPRLSPQEL</sequence>
<dbReference type="InterPro" id="IPR004307">
    <property type="entry name" value="TspO_MBR"/>
</dbReference>
<dbReference type="CDD" id="cd15904">
    <property type="entry name" value="TSPO_MBR"/>
    <property type="match status" value="1"/>
</dbReference>
<evidence type="ECO:0000256" key="4">
    <source>
        <dbReference type="ARBA" id="ARBA00022989"/>
    </source>
</evidence>
<evidence type="ECO:0000256" key="7">
    <source>
        <dbReference type="SAM" id="Phobius"/>
    </source>
</evidence>
<protein>
    <recommendedName>
        <fullName evidence="10">Tryptophan-rich sensory protein</fullName>
    </recommendedName>
</protein>
<reference evidence="8 9" key="1">
    <citation type="submission" date="2017-03" db="EMBL/GenBank/DDBJ databases">
        <title>WGS assembly of Porphyra umbilicalis.</title>
        <authorList>
            <person name="Brawley S.H."/>
            <person name="Blouin N.A."/>
            <person name="Ficko-Blean E."/>
            <person name="Wheeler G.L."/>
            <person name="Lohr M."/>
            <person name="Goodson H.V."/>
            <person name="Jenkins J.W."/>
            <person name="Blaby-Haas C.E."/>
            <person name="Helliwell K.E."/>
            <person name="Chan C."/>
            <person name="Marriage T."/>
            <person name="Bhattacharya D."/>
            <person name="Klein A.S."/>
            <person name="Badis Y."/>
            <person name="Brodie J."/>
            <person name="Cao Y."/>
            <person name="Collen J."/>
            <person name="Dittami S.M."/>
            <person name="Gachon C.M."/>
            <person name="Green B.R."/>
            <person name="Karpowicz S."/>
            <person name="Kim J.W."/>
            <person name="Kudahl U."/>
            <person name="Lin S."/>
            <person name="Michel G."/>
            <person name="Mittag M."/>
            <person name="Olson B.J."/>
            <person name="Pangilinan J."/>
            <person name="Peng Y."/>
            <person name="Qiu H."/>
            <person name="Shu S."/>
            <person name="Singer J.T."/>
            <person name="Smith A.G."/>
            <person name="Sprecher B.N."/>
            <person name="Wagner V."/>
            <person name="Wang W."/>
            <person name="Wang Z.-Y."/>
            <person name="Yan J."/>
            <person name="Yarish C."/>
            <person name="Zoeuner-Riek S."/>
            <person name="Zhuang Y."/>
            <person name="Zou Y."/>
            <person name="Lindquist E.A."/>
            <person name="Grimwood J."/>
            <person name="Barry K."/>
            <person name="Rokhsar D.S."/>
            <person name="Schmutz J."/>
            <person name="Stiller J.W."/>
            <person name="Grossman A.R."/>
            <person name="Prochnik S.E."/>
        </authorList>
    </citation>
    <scope>NUCLEOTIDE SEQUENCE [LARGE SCALE GENOMIC DNA]</scope>
    <source>
        <strain evidence="8">4086291</strain>
    </source>
</reference>
<comment type="similarity">
    <text evidence="2">Belongs to the TspO/BZRP family.</text>
</comment>
<dbReference type="GO" id="GO:0033013">
    <property type="term" value="P:tetrapyrrole metabolic process"/>
    <property type="evidence" value="ECO:0007669"/>
    <property type="project" value="UniProtKB-ARBA"/>
</dbReference>
<evidence type="ECO:0000313" key="8">
    <source>
        <dbReference type="EMBL" id="OSX69396.1"/>
    </source>
</evidence>
<dbReference type="PANTHER" id="PTHR10057">
    <property type="entry name" value="PERIPHERAL-TYPE BENZODIAZEPINE RECEPTOR"/>
    <property type="match status" value="1"/>
</dbReference>
<comment type="subcellular location">
    <subcellularLocation>
        <location evidence="1">Membrane</location>
        <topology evidence="1">Multi-pass membrane protein</topology>
    </subcellularLocation>
</comment>
<dbReference type="GO" id="GO:0016020">
    <property type="term" value="C:membrane"/>
    <property type="evidence" value="ECO:0007669"/>
    <property type="project" value="UniProtKB-SubCell"/>
</dbReference>
<dbReference type="EMBL" id="KV919577">
    <property type="protein sequence ID" value="OSX69396.1"/>
    <property type="molecule type" value="Genomic_DNA"/>
</dbReference>
<name>A0A1X6NLQ0_PORUM</name>
<evidence type="ECO:0000256" key="5">
    <source>
        <dbReference type="ARBA" id="ARBA00023136"/>
    </source>
</evidence>